<organism evidence="2 3">
    <name type="scientific">Coprinellus micaceus</name>
    <name type="common">Glistening ink-cap mushroom</name>
    <name type="synonym">Coprinus micaceus</name>
    <dbReference type="NCBI Taxonomy" id="71717"/>
    <lineage>
        <taxon>Eukaryota</taxon>
        <taxon>Fungi</taxon>
        <taxon>Dikarya</taxon>
        <taxon>Basidiomycota</taxon>
        <taxon>Agaricomycotina</taxon>
        <taxon>Agaricomycetes</taxon>
        <taxon>Agaricomycetidae</taxon>
        <taxon>Agaricales</taxon>
        <taxon>Agaricineae</taxon>
        <taxon>Psathyrellaceae</taxon>
        <taxon>Coprinellus</taxon>
    </lineage>
</organism>
<accession>A0A4Y7TDE6</accession>
<comment type="caution">
    <text evidence="2">The sequence shown here is derived from an EMBL/GenBank/DDBJ whole genome shotgun (WGS) entry which is preliminary data.</text>
</comment>
<dbReference type="OrthoDB" id="3225366at2759"/>
<proteinExistence type="predicted"/>
<feature type="transmembrane region" description="Helical" evidence="1">
    <location>
        <begin position="203"/>
        <end position="230"/>
    </location>
</feature>
<evidence type="ECO:0000256" key="1">
    <source>
        <dbReference type="SAM" id="Phobius"/>
    </source>
</evidence>
<dbReference type="AlphaFoldDB" id="A0A4Y7TDE6"/>
<evidence type="ECO:0000313" key="2">
    <source>
        <dbReference type="EMBL" id="TEB32187.1"/>
    </source>
</evidence>
<dbReference type="EMBL" id="QPFP01000016">
    <property type="protein sequence ID" value="TEB32187.1"/>
    <property type="molecule type" value="Genomic_DNA"/>
</dbReference>
<reference evidence="2 3" key="1">
    <citation type="journal article" date="2019" name="Nat. Ecol. Evol.">
        <title>Megaphylogeny resolves global patterns of mushroom evolution.</title>
        <authorList>
            <person name="Varga T."/>
            <person name="Krizsan K."/>
            <person name="Foldi C."/>
            <person name="Dima B."/>
            <person name="Sanchez-Garcia M."/>
            <person name="Sanchez-Ramirez S."/>
            <person name="Szollosi G.J."/>
            <person name="Szarkandi J.G."/>
            <person name="Papp V."/>
            <person name="Albert L."/>
            <person name="Andreopoulos W."/>
            <person name="Angelini C."/>
            <person name="Antonin V."/>
            <person name="Barry K.W."/>
            <person name="Bougher N.L."/>
            <person name="Buchanan P."/>
            <person name="Buyck B."/>
            <person name="Bense V."/>
            <person name="Catcheside P."/>
            <person name="Chovatia M."/>
            <person name="Cooper J."/>
            <person name="Damon W."/>
            <person name="Desjardin D."/>
            <person name="Finy P."/>
            <person name="Geml J."/>
            <person name="Haridas S."/>
            <person name="Hughes K."/>
            <person name="Justo A."/>
            <person name="Karasinski D."/>
            <person name="Kautmanova I."/>
            <person name="Kiss B."/>
            <person name="Kocsube S."/>
            <person name="Kotiranta H."/>
            <person name="LaButti K.M."/>
            <person name="Lechner B.E."/>
            <person name="Liimatainen K."/>
            <person name="Lipzen A."/>
            <person name="Lukacs Z."/>
            <person name="Mihaltcheva S."/>
            <person name="Morgado L.N."/>
            <person name="Niskanen T."/>
            <person name="Noordeloos M.E."/>
            <person name="Ohm R.A."/>
            <person name="Ortiz-Santana B."/>
            <person name="Ovrebo C."/>
            <person name="Racz N."/>
            <person name="Riley R."/>
            <person name="Savchenko A."/>
            <person name="Shiryaev A."/>
            <person name="Soop K."/>
            <person name="Spirin V."/>
            <person name="Szebenyi C."/>
            <person name="Tomsovsky M."/>
            <person name="Tulloss R.E."/>
            <person name="Uehling J."/>
            <person name="Grigoriev I.V."/>
            <person name="Vagvolgyi C."/>
            <person name="Papp T."/>
            <person name="Martin F.M."/>
            <person name="Miettinen O."/>
            <person name="Hibbett D.S."/>
            <person name="Nagy L.G."/>
        </authorList>
    </citation>
    <scope>NUCLEOTIDE SEQUENCE [LARGE SCALE GENOMIC DNA]</scope>
    <source>
        <strain evidence="2 3">FP101781</strain>
    </source>
</reference>
<name>A0A4Y7TDE6_COPMI</name>
<keyword evidence="1" id="KW-0812">Transmembrane</keyword>
<protein>
    <submittedName>
        <fullName evidence="2">Uncharacterized protein</fullName>
    </submittedName>
</protein>
<feature type="transmembrane region" description="Helical" evidence="1">
    <location>
        <begin position="49"/>
        <end position="68"/>
    </location>
</feature>
<keyword evidence="1" id="KW-0472">Membrane</keyword>
<sequence>MSQEADPTRSGTPAHDRVLDPRRRITGYINVNYELPPLVKTLINGSMQIVQIAAVLSGLLAATSAQMYSFFKDSGNYSETTSREKRDVVVTLCYISLVLNIGATLSACMLMFMLNNMHSHAATASLRHRPMLTIPPFRTPAPADSDSEMRYFTEEGHLLPEYCKAAPTLNALIFHWFVGFAGGIAFTLAFIVTYVAIEEPKGTLIVTLVTVVYAVGPLLVGFLMNCIYSITLRMANGSHRTT</sequence>
<feature type="transmembrane region" description="Helical" evidence="1">
    <location>
        <begin position="173"/>
        <end position="197"/>
    </location>
</feature>
<keyword evidence="3" id="KW-1185">Reference proteome</keyword>
<gene>
    <name evidence="2" type="ORF">FA13DRAFT_288645</name>
</gene>
<dbReference type="Proteomes" id="UP000298030">
    <property type="component" value="Unassembled WGS sequence"/>
</dbReference>
<keyword evidence="1" id="KW-1133">Transmembrane helix</keyword>
<feature type="transmembrane region" description="Helical" evidence="1">
    <location>
        <begin position="88"/>
        <end position="112"/>
    </location>
</feature>
<evidence type="ECO:0000313" key="3">
    <source>
        <dbReference type="Proteomes" id="UP000298030"/>
    </source>
</evidence>